<feature type="chain" id="PRO_5029526860" description="Protein brambleberry" evidence="3">
    <location>
        <begin position="20"/>
        <end position="464"/>
    </location>
</feature>
<organism evidence="4 5">
    <name type="scientific">Varroa destructor</name>
    <name type="common">Honeybee mite</name>
    <dbReference type="NCBI Taxonomy" id="109461"/>
    <lineage>
        <taxon>Eukaryota</taxon>
        <taxon>Metazoa</taxon>
        <taxon>Ecdysozoa</taxon>
        <taxon>Arthropoda</taxon>
        <taxon>Chelicerata</taxon>
        <taxon>Arachnida</taxon>
        <taxon>Acari</taxon>
        <taxon>Parasitiformes</taxon>
        <taxon>Mesostigmata</taxon>
        <taxon>Gamasina</taxon>
        <taxon>Dermanyssoidea</taxon>
        <taxon>Varroidae</taxon>
        <taxon>Varroa</taxon>
    </lineage>
</organism>
<feature type="compositionally biased region" description="Basic and acidic residues" evidence="1">
    <location>
        <begin position="411"/>
        <end position="438"/>
    </location>
</feature>
<evidence type="ECO:0000313" key="5">
    <source>
        <dbReference type="Proteomes" id="UP000594260"/>
    </source>
</evidence>
<dbReference type="Proteomes" id="UP000594260">
    <property type="component" value="Unplaced"/>
</dbReference>
<evidence type="ECO:0000256" key="1">
    <source>
        <dbReference type="SAM" id="MobiDB-lite"/>
    </source>
</evidence>
<dbReference type="InParanoid" id="A0A7M7JJ40"/>
<dbReference type="OrthoDB" id="377549at2759"/>
<keyword evidence="2" id="KW-0472">Membrane</keyword>
<name>A0A7M7JJ40_VARDE</name>
<evidence type="ECO:0000256" key="3">
    <source>
        <dbReference type="SAM" id="SignalP"/>
    </source>
</evidence>
<feature type="transmembrane region" description="Helical" evidence="2">
    <location>
        <begin position="251"/>
        <end position="271"/>
    </location>
</feature>
<feature type="transmembrane region" description="Helical" evidence="2">
    <location>
        <begin position="216"/>
        <end position="239"/>
    </location>
</feature>
<protein>
    <recommendedName>
        <fullName evidence="6">Protein brambleberry</fullName>
    </recommendedName>
</protein>
<evidence type="ECO:0008006" key="6">
    <source>
        <dbReference type="Google" id="ProtNLM"/>
    </source>
</evidence>
<sequence length="464" mass="52254">MNAMLLILCLSCLLSGSLSVTPAVPLVSLSYSSGAAQKLLNELREQVLHYGPCWQDAVEKLETSCVSLTEDSQHRLALAFTSCFVQKMGHPGYSCAADEHVDKCTDFKALSRSPHLGSYSTFFTHAQVICSFLQQQRWQGTTLRVINALSESSVELSNRLTSLNDVMALTRADQDRLQEYTRKALQENQKLTDKISSQGSSLSIMLDQIHYVNTIIAGHASTLSSFAFFVGAVLISFLLTTPPQTRHVRLWLLLLFTANLLIELAILQWALEIAGLSHEYFRASNPISFRLSLCRRVFCCLSFVVYMYKAITYRSPEERSHGLLLEVSSTVNSLDLRLQKIETALTSAAARVYKTYDNIDGFRTSPMRFRETTPLGAPPRTNIRNHLFEQKQQNWMTLNKRDSRQPAATAQHDDNSCIPEKADHSKKVCLEEAREASIPKKQSLKNSHEVHRPLRRSSRIKSPP</sequence>
<proteinExistence type="predicted"/>
<keyword evidence="2" id="KW-1133">Transmembrane helix</keyword>
<keyword evidence="2" id="KW-0812">Transmembrane</keyword>
<dbReference type="KEGG" id="vde:111246793"/>
<dbReference type="RefSeq" id="XP_022652709.1">
    <property type="nucleotide sequence ID" value="XM_022796974.1"/>
</dbReference>
<reference evidence="4" key="1">
    <citation type="submission" date="2021-01" db="UniProtKB">
        <authorList>
            <consortium name="EnsemblMetazoa"/>
        </authorList>
    </citation>
    <scope>IDENTIFICATION</scope>
</reference>
<feature type="signal peptide" evidence="3">
    <location>
        <begin position="1"/>
        <end position="19"/>
    </location>
</feature>
<evidence type="ECO:0000313" key="4">
    <source>
        <dbReference type="EnsemblMetazoa" id="XP_022652709"/>
    </source>
</evidence>
<dbReference type="EnsemblMetazoa" id="XM_022796974">
    <property type="protein sequence ID" value="XP_022652709"/>
    <property type="gene ID" value="LOC111246793"/>
</dbReference>
<dbReference type="PANTHER" id="PTHR33538">
    <property type="entry name" value="PROTEIN GAMETE EXPRESSED 1"/>
    <property type="match status" value="1"/>
</dbReference>
<dbReference type="AlphaFoldDB" id="A0A7M7JJ40"/>
<keyword evidence="3" id="KW-0732">Signal</keyword>
<accession>A0A7M7JJ40</accession>
<feature type="region of interest" description="Disordered" evidence="1">
    <location>
        <begin position="399"/>
        <end position="464"/>
    </location>
</feature>
<feature type="compositionally biased region" description="Basic residues" evidence="1">
    <location>
        <begin position="453"/>
        <end position="464"/>
    </location>
</feature>
<keyword evidence="5" id="KW-1185">Reference proteome</keyword>
<evidence type="ECO:0000256" key="2">
    <source>
        <dbReference type="SAM" id="Phobius"/>
    </source>
</evidence>
<dbReference type="GeneID" id="111246793"/>
<dbReference type="InterPro" id="IPR040346">
    <property type="entry name" value="GEX1/Brambleberry"/>
</dbReference>
<dbReference type="PANTHER" id="PTHR33538:SF2">
    <property type="entry name" value="PROTEIN GAMETE EXPRESSED 1"/>
    <property type="match status" value="1"/>
</dbReference>